<name>A0ABX0YME5_9PSED</name>
<dbReference type="SUPFAM" id="SSF141868">
    <property type="entry name" value="EAL domain-like"/>
    <property type="match status" value="1"/>
</dbReference>
<dbReference type="PANTHER" id="PTHR33121:SF19">
    <property type="entry name" value="CYCLIC DI-GMP PHOSPHODIESTERASE PA2567"/>
    <property type="match status" value="1"/>
</dbReference>
<dbReference type="SUPFAM" id="SSF55781">
    <property type="entry name" value="GAF domain-like"/>
    <property type="match status" value="1"/>
</dbReference>
<evidence type="ECO:0000313" key="2">
    <source>
        <dbReference type="EMBL" id="NJP03251.1"/>
    </source>
</evidence>
<proteinExistence type="predicted"/>
<protein>
    <submittedName>
        <fullName evidence="2">EAL domain-containing protein</fullName>
    </submittedName>
</protein>
<dbReference type="Gene3D" id="3.30.70.270">
    <property type="match status" value="1"/>
</dbReference>
<dbReference type="SMART" id="SM00052">
    <property type="entry name" value="EAL"/>
    <property type="match status" value="1"/>
</dbReference>
<dbReference type="Pfam" id="PF01590">
    <property type="entry name" value="GAF"/>
    <property type="match status" value="1"/>
</dbReference>
<dbReference type="PROSITE" id="PS50883">
    <property type="entry name" value="EAL"/>
    <property type="match status" value="1"/>
</dbReference>
<dbReference type="InterPro" id="IPR000160">
    <property type="entry name" value="GGDEF_dom"/>
</dbReference>
<evidence type="ECO:0000259" key="1">
    <source>
        <dbReference type="PROSITE" id="PS50883"/>
    </source>
</evidence>
<keyword evidence="3" id="KW-1185">Reference proteome</keyword>
<dbReference type="Gene3D" id="3.30.450.40">
    <property type="match status" value="1"/>
</dbReference>
<comment type="caution">
    <text evidence="2">The sequence shown here is derived from an EMBL/GenBank/DDBJ whole genome shotgun (WGS) entry which is preliminary data.</text>
</comment>
<dbReference type="RefSeq" id="WP_168085824.1">
    <property type="nucleotide sequence ID" value="NZ_JAAVJI010000017.1"/>
</dbReference>
<dbReference type="InterPro" id="IPR035919">
    <property type="entry name" value="EAL_sf"/>
</dbReference>
<dbReference type="InterPro" id="IPR043128">
    <property type="entry name" value="Rev_trsase/Diguanyl_cyclase"/>
</dbReference>
<dbReference type="InterPro" id="IPR003018">
    <property type="entry name" value="GAF"/>
</dbReference>
<dbReference type="Proteomes" id="UP000746535">
    <property type="component" value="Unassembled WGS sequence"/>
</dbReference>
<gene>
    <name evidence="2" type="ORF">HBH25_20655</name>
</gene>
<dbReference type="SMART" id="SM00065">
    <property type="entry name" value="GAF"/>
    <property type="match status" value="1"/>
</dbReference>
<feature type="domain" description="EAL" evidence="1">
    <location>
        <begin position="335"/>
        <end position="589"/>
    </location>
</feature>
<accession>A0ABX0YME5</accession>
<evidence type="ECO:0000313" key="3">
    <source>
        <dbReference type="Proteomes" id="UP000746535"/>
    </source>
</evidence>
<dbReference type="Pfam" id="PF00563">
    <property type="entry name" value="EAL"/>
    <property type="match status" value="1"/>
</dbReference>
<dbReference type="InterPro" id="IPR001633">
    <property type="entry name" value="EAL_dom"/>
</dbReference>
<sequence>MTQPAPTPINEAARLRRLASLCLDGHTQDPVFEDLIDLVQAYFKAPIALISILEGQHQWFKASRGTCVKQTPREMSFCGYAILDDNAFVVPDATLDERFQDNPLVTGSPYIRFYAGMPLKTEDGLGLGTLCVIDTQPRPPLSPTDVGVLKRFASLVMHRITGLRTSTFYDQHTGLLNPLRLEHDIAARRHQPLQSLVAIDMVAPQMLNDIVKALGYEFSLHLMRAMHAELIKLLPAQTPIYRMSHTRIGFFMEGGPSAASNALFNSIAQRFKRPLMCEGIPIQTQIGIGAIELDYQQPGMPNWVRKVIGASDDARVNGKGWAWYEAGLGRAQQRTFLLLSALAEALQSSDQLRLAYQPRFDTQSGQMLSAEALLRWEHPFLGAVSPGEFVPLAERTSMIRPLSLWVIRQAVAQAVKWHRAGNSLKVSVNVSAVDLDGPHFTDTLLGLLAESGLPPRLLELEFTESALCRSPEQVREQLERLRLIGIDVAIDDFGTGYSNWTYLRQLPATAIKLDRSLICNITQDETDRRLVETLIELGSQLGYRIVAEGVETAATLDLLEQVGCHEVQGYHLARPMELQAFERWRAQRPGRATSATAL</sequence>
<dbReference type="EMBL" id="JAAVJI010000017">
    <property type="protein sequence ID" value="NJP03251.1"/>
    <property type="molecule type" value="Genomic_DNA"/>
</dbReference>
<dbReference type="PANTHER" id="PTHR33121">
    <property type="entry name" value="CYCLIC DI-GMP PHOSPHODIESTERASE PDEF"/>
    <property type="match status" value="1"/>
</dbReference>
<dbReference type="CDD" id="cd01948">
    <property type="entry name" value="EAL"/>
    <property type="match status" value="1"/>
</dbReference>
<dbReference type="InterPro" id="IPR050706">
    <property type="entry name" value="Cyclic-di-GMP_PDE-like"/>
</dbReference>
<dbReference type="InterPro" id="IPR029016">
    <property type="entry name" value="GAF-like_dom_sf"/>
</dbReference>
<organism evidence="2 3">
    <name type="scientific">Pseudomonas quercus</name>
    <dbReference type="NCBI Taxonomy" id="2722792"/>
    <lineage>
        <taxon>Bacteria</taxon>
        <taxon>Pseudomonadati</taxon>
        <taxon>Pseudomonadota</taxon>
        <taxon>Gammaproteobacteria</taxon>
        <taxon>Pseudomonadales</taxon>
        <taxon>Pseudomonadaceae</taxon>
        <taxon>Pseudomonas</taxon>
    </lineage>
</organism>
<dbReference type="Gene3D" id="3.20.20.450">
    <property type="entry name" value="EAL domain"/>
    <property type="match status" value="1"/>
</dbReference>
<reference evidence="2 3" key="1">
    <citation type="submission" date="2020-03" db="EMBL/GenBank/DDBJ databases">
        <authorList>
            <person name="Wang L."/>
            <person name="He N."/>
            <person name="Li Y."/>
            <person name="Fang Y."/>
            <person name="Zhang F."/>
        </authorList>
    </citation>
    <scope>NUCLEOTIDE SEQUENCE [LARGE SCALE GENOMIC DNA]</scope>
    <source>
        <strain evidence="3">hsmgli-8</strain>
    </source>
</reference>
<dbReference type="SMART" id="SM00267">
    <property type="entry name" value="GGDEF"/>
    <property type="match status" value="1"/>
</dbReference>